<dbReference type="Proteomes" id="UP000694580">
    <property type="component" value="Chromosome 6"/>
</dbReference>
<keyword evidence="4" id="KW-1185">Reference proteome</keyword>
<reference evidence="3 4" key="1">
    <citation type="submission" date="2020-06" db="EMBL/GenBank/DDBJ databases">
        <authorList>
            <consortium name="Wellcome Sanger Institute Data Sharing"/>
        </authorList>
    </citation>
    <scope>NUCLEOTIDE SEQUENCE [LARGE SCALE GENOMIC DNA]</scope>
</reference>
<feature type="compositionally biased region" description="Polar residues" evidence="2">
    <location>
        <begin position="162"/>
        <end position="173"/>
    </location>
</feature>
<evidence type="ECO:0000256" key="2">
    <source>
        <dbReference type="SAM" id="MobiDB-lite"/>
    </source>
</evidence>
<protein>
    <submittedName>
        <fullName evidence="3">Uncharacterized protein</fullName>
    </submittedName>
</protein>
<feature type="region of interest" description="Disordered" evidence="2">
    <location>
        <begin position="296"/>
        <end position="328"/>
    </location>
</feature>
<feature type="region of interest" description="Disordered" evidence="2">
    <location>
        <begin position="239"/>
        <end position="280"/>
    </location>
</feature>
<dbReference type="GeneTree" id="ENSGT00940000157357"/>
<dbReference type="Ensembl" id="ENSDCDT00010006635.1">
    <property type="protein sequence ID" value="ENSDCDP00010006420.1"/>
    <property type="gene ID" value="ENSDCDG00010002771.1"/>
</dbReference>
<keyword evidence="1" id="KW-0727">SH2 domain</keyword>
<feature type="region of interest" description="Disordered" evidence="2">
    <location>
        <begin position="150"/>
        <end position="196"/>
    </location>
</feature>
<evidence type="ECO:0000313" key="4">
    <source>
        <dbReference type="Proteomes" id="UP000694580"/>
    </source>
</evidence>
<dbReference type="AlphaFoldDB" id="A0AAY4AE99"/>
<evidence type="ECO:0000256" key="1">
    <source>
        <dbReference type="ARBA" id="ARBA00022999"/>
    </source>
</evidence>
<evidence type="ECO:0000313" key="3">
    <source>
        <dbReference type="Ensembl" id="ENSDCDP00010006420.1"/>
    </source>
</evidence>
<reference evidence="3" key="3">
    <citation type="submission" date="2025-09" db="UniProtKB">
        <authorList>
            <consortium name="Ensembl"/>
        </authorList>
    </citation>
    <scope>IDENTIFICATION</scope>
</reference>
<sequence length="328" mass="36630">MLRQILDEMYIDPDVLEALNEDQKKTLFFKMREEQVRRWKEREEKLESEGGPADLRKPRTKKAKSVSWQLGRDGDLQVYVIGEVDELRSSKLIYSGLGERKASSLLNKCIQSSTLKSNLVNRTLAEPVRPGRENLPPKTQTGIELNLKENTEEVRTLPPLQVSVSEQTPSTPGETADYQEPKEEPDSDSDSPVSLSSICYKPHLRHVPTAPLFHRSHAPQEAQDTSGTHQLSVTSRLHPQETAEVQSSRGKDFRVVPASKRGVSEEDPATEDGDSERWVGRGRVAQLMKTFSISDAPAASPLAVARPNKPPLPSKPSHLRLHSAPSLR</sequence>
<proteinExistence type="predicted"/>
<feature type="compositionally biased region" description="Polar residues" evidence="2">
    <location>
        <begin position="239"/>
        <end position="248"/>
    </location>
</feature>
<dbReference type="PANTHER" id="PTHR14388:SF5">
    <property type="entry name" value="SH2 DOMAIN-CONTAINING PROTEIN 4A"/>
    <property type="match status" value="1"/>
</dbReference>
<dbReference type="GO" id="GO:0005737">
    <property type="term" value="C:cytoplasm"/>
    <property type="evidence" value="ECO:0007669"/>
    <property type="project" value="TreeGrafter"/>
</dbReference>
<organism evidence="3 4">
    <name type="scientific">Denticeps clupeoides</name>
    <name type="common">denticle herring</name>
    <dbReference type="NCBI Taxonomy" id="299321"/>
    <lineage>
        <taxon>Eukaryota</taxon>
        <taxon>Metazoa</taxon>
        <taxon>Chordata</taxon>
        <taxon>Craniata</taxon>
        <taxon>Vertebrata</taxon>
        <taxon>Euteleostomi</taxon>
        <taxon>Actinopterygii</taxon>
        <taxon>Neopterygii</taxon>
        <taxon>Teleostei</taxon>
        <taxon>Clupei</taxon>
        <taxon>Clupeiformes</taxon>
        <taxon>Denticipitoidei</taxon>
        <taxon>Denticipitidae</taxon>
        <taxon>Denticeps</taxon>
    </lineage>
</organism>
<feature type="compositionally biased region" description="Acidic residues" evidence="2">
    <location>
        <begin position="265"/>
        <end position="274"/>
    </location>
</feature>
<gene>
    <name evidence="3" type="primary">zgc:100829</name>
</gene>
<name>A0AAY4AE99_9TELE</name>
<dbReference type="PANTHER" id="PTHR14388">
    <property type="entry name" value="T CELL-SPECIFIC ADAPTER PROTEIN TSAD"/>
    <property type="match status" value="1"/>
</dbReference>
<accession>A0AAY4AE99</accession>
<reference evidence="3" key="2">
    <citation type="submission" date="2025-08" db="UniProtKB">
        <authorList>
            <consortium name="Ensembl"/>
        </authorList>
    </citation>
    <scope>IDENTIFICATION</scope>
</reference>